<dbReference type="GO" id="GO:0044773">
    <property type="term" value="P:mitotic DNA damage checkpoint signaling"/>
    <property type="evidence" value="ECO:0007669"/>
    <property type="project" value="TreeGrafter"/>
</dbReference>
<evidence type="ECO:0000259" key="10">
    <source>
        <dbReference type="PROSITE" id="PS50011"/>
    </source>
</evidence>
<dbReference type="Gene3D" id="1.10.510.10">
    <property type="entry name" value="Transferase(Phosphotransferase) domain 1"/>
    <property type="match status" value="1"/>
</dbReference>
<comment type="function">
    <text evidence="1">Component of the EKC/KEOPS complex that is required for the formation of a threonylcarbamoyl group on adenosine at position 37 (t(6)A37) in tRNAs that read codons beginning with adenine. The complex is probably involved in the transfer of the threonylcarbamoyl moiety of threonylcarbamoyl-AMP (TC-AMP) to the N6 group of A37. BUD32 has ATPase activity in the context of the EKC/KEOPS complex and likely plays a supporting role to the catalytic subunit KAE1. The EKC/KEOPS complex also promotes both telomere uncapping and telomere elongation. The complex is required for efficient recruitment of transcriptional coactivators.</text>
</comment>
<evidence type="ECO:0000313" key="11">
    <source>
        <dbReference type="EMBL" id="PSR80987.1"/>
    </source>
</evidence>
<reference evidence="11 12" key="1">
    <citation type="journal article" date="2018" name="Mycol. Prog.">
        <title>Coniella lustricola, a new species from submerged detritus.</title>
        <authorList>
            <person name="Raudabaugh D.B."/>
            <person name="Iturriaga T."/>
            <person name="Carver A."/>
            <person name="Mondo S."/>
            <person name="Pangilinan J."/>
            <person name="Lipzen A."/>
            <person name="He G."/>
            <person name="Amirebrahimi M."/>
            <person name="Grigoriev I.V."/>
            <person name="Miller A.N."/>
        </authorList>
    </citation>
    <scope>NUCLEOTIDE SEQUENCE [LARGE SCALE GENOMIC DNA]</scope>
    <source>
        <strain evidence="11 12">B22-T-1</strain>
    </source>
</reference>
<dbReference type="GO" id="GO:0005524">
    <property type="term" value="F:ATP binding"/>
    <property type="evidence" value="ECO:0007669"/>
    <property type="project" value="InterPro"/>
</dbReference>
<dbReference type="Gene3D" id="3.30.200.20">
    <property type="entry name" value="Phosphorylase Kinase, domain 1"/>
    <property type="match status" value="1"/>
</dbReference>
<evidence type="ECO:0000256" key="2">
    <source>
        <dbReference type="ARBA" id="ARBA00011534"/>
    </source>
</evidence>
<evidence type="ECO:0000313" key="12">
    <source>
        <dbReference type="Proteomes" id="UP000241462"/>
    </source>
</evidence>
<dbReference type="InterPro" id="IPR011009">
    <property type="entry name" value="Kinase-like_dom_sf"/>
</dbReference>
<dbReference type="SMART" id="SM00220">
    <property type="entry name" value="S_TKc"/>
    <property type="match status" value="1"/>
</dbReference>
<gene>
    <name evidence="11" type="ORF">BD289DRAFT_439673</name>
</gene>
<comment type="catalytic activity">
    <reaction evidence="9">
        <text>L-seryl-[protein] + ATP = O-phospho-L-seryl-[protein] + ADP + H(+)</text>
        <dbReference type="Rhea" id="RHEA:17989"/>
        <dbReference type="Rhea" id="RHEA-COMP:9863"/>
        <dbReference type="Rhea" id="RHEA-COMP:11604"/>
        <dbReference type="ChEBI" id="CHEBI:15378"/>
        <dbReference type="ChEBI" id="CHEBI:29999"/>
        <dbReference type="ChEBI" id="CHEBI:30616"/>
        <dbReference type="ChEBI" id="CHEBI:83421"/>
        <dbReference type="ChEBI" id="CHEBI:456216"/>
        <dbReference type="EC" id="2.7.11.1"/>
    </reaction>
</comment>
<name>A0A2T3A1C8_9PEZI</name>
<evidence type="ECO:0000256" key="1">
    <source>
        <dbReference type="ARBA" id="ARBA00003747"/>
    </source>
</evidence>
<dbReference type="PANTHER" id="PTHR44167">
    <property type="entry name" value="OVARIAN-SPECIFIC SERINE/THREONINE-PROTEIN KINASE LOK-RELATED"/>
    <property type="match status" value="1"/>
</dbReference>
<proteinExistence type="predicted"/>
<dbReference type="InterPro" id="IPR008266">
    <property type="entry name" value="Tyr_kinase_AS"/>
</dbReference>
<sequence length="290" mass="31816">MKKFSIHHTISKGAFGVVRAGIDKISSEVVACKTIHCPRHQVPSVRLEIDIGRQIPKGIIGLVSILGSWCEHYHPLPCEQADPEDVHLLTPFAPFAFATAPWQQINLPTRLALFRQVLEGLRNLHAMGIMHRDISPRNLLVYSDRAPATAFAGITDYSKAKRGVRAHETGIGPPGFIPPEVGQIWRPVEYTNAINVFSLGLSMAAPLVKWPYAERITLDCHNRISAPLANISNGLGAFLSAMIVWDPSKRPIAEAATADPFWKQSALVEVDEDEDCAIVNVAARLQRSAG</sequence>
<comment type="subunit">
    <text evidence="2">Component of the EKC/KEOPS complex composed of at least BUD32, CGI121, GON7, KAE1 and PCC1; the whole complex dimerizes.</text>
</comment>
<dbReference type="PANTHER" id="PTHR44167:SF24">
    <property type="entry name" value="SERINE_THREONINE-PROTEIN KINASE CHK2"/>
    <property type="match status" value="1"/>
</dbReference>
<dbReference type="Proteomes" id="UP000241462">
    <property type="component" value="Unassembled WGS sequence"/>
</dbReference>
<keyword evidence="11" id="KW-0418">Kinase</keyword>
<dbReference type="OrthoDB" id="5979581at2759"/>
<evidence type="ECO:0000256" key="7">
    <source>
        <dbReference type="ARBA" id="ARBA00033194"/>
    </source>
</evidence>
<dbReference type="PROSITE" id="PS00109">
    <property type="entry name" value="PROTEIN_KINASE_TYR"/>
    <property type="match status" value="1"/>
</dbReference>
<dbReference type="InterPro" id="IPR000719">
    <property type="entry name" value="Prot_kinase_dom"/>
</dbReference>
<organism evidence="11 12">
    <name type="scientific">Coniella lustricola</name>
    <dbReference type="NCBI Taxonomy" id="2025994"/>
    <lineage>
        <taxon>Eukaryota</taxon>
        <taxon>Fungi</taxon>
        <taxon>Dikarya</taxon>
        <taxon>Ascomycota</taxon>
        <taxon>Pezizomycotina</taxon>
        <taxon>Sordariomycetes</taxon>
        <taxon>Sordariomycetidae</taxon>
        <taxon>Diaporthales</taxon>
        <taxon>Schizoparmaceae</taxon>
        <taxon>Coniella</taxon>
    </lineage>
</organism>
<dbReference type="SUPFAM" id="SSF56112">
    <property type="entry name" value="Protein kinase-like (PK-like)"/>
    <property type="match status" value="1"/>
</dbReference>
<evidence type="ECO:0000256" key="3">
    <source>
        <dbReference type="ARBA" id="ARBA00012513"/>
    </source>
</evidence>
<dbReference type="PROSITE" id="PS50011">
    <property type="entry name" value="PROTEIN_KINASE_DOM"/>
    <property type="match status" value="1"/>
</dbReference>
<evidence type="ECO:0000256" key="4">
    <source>
        <dbReference type="ARBA" id="ARBA00013948"/>
    </source>
</evidence>
<dbReference type="EMBL" id="KZ678512">
    <property type="protein sequence ID" value="PSR80987.1"/>
    <property type="molecule type" value="Genomic_DNA"/>
</dbReference>
<protein>
    <recommendedName>
        <fullName evidence="5">EKC/KEOPS complex subunit BUD32</fullName>
        <ecNumber evidence="3">2.7.11.1</ecNumber>
    </recommendedName>
    <alternativeName>
        <fullName evidence="6 7">Atypical Serine/threonine protein kinase BUD32</fullName>
    </alternativeName>
    <alternativeName>
        <fullName evidence="4">EKC/KEOPS complex subunit bud32</fullName>
    </alternativeName>
</protein>
<dbReference type="AlphaFoldDB" id="A0A2T3A1C8"/>
<keyword evidence="12" id="KW-1185">Reference proteome</keyword>
<evidence type="ECO:0000256" key="9">
    <source>
        <dbReference type="ARBA" id="ARBA00048679"/>
    </source>
</evidence>
<dbReference type="InParanoid" id="A0A2T3A1C8"/>
<dbReference type="Pfam" id="PF00069">
    <property type="entry name" value="Pkinase"/>
    <property type="match status" value="1"/>
</dbReference>
<evidence type="ECO:0000256" key="8">
    <source>
        <dbReference type="ARBA" id="ARBA00047899"/>
    </source>
</evidence>
<dbReference type="GO" id="GO:0005634">
    <property type="term" value="C:nucleus"/>
    <property type="evidence" value="ECO:0007669"/>
    <property type="project" value="TreeGrafter"/>
</dbReference>
<dbReference type="STRING" id="2025994.A0A2T3A1C8"/>
<dbReference type="EC" id="2.7.11.1" evidence="3"/>
<comment type="catalytic activity">
    <reaction evidence="8">
        <text>L-threonyl-[protein] + ATP = O-phospho-L-threonyl-[protein] + ADP + H(+)</text>
        <dbReference type="Rhea" id="RHEA:46608"/>
        <dbReference type="Rhea" id="RHEA-COMP:11060"/>
        <dbReference type="Rhea" id="RHEA-COMP:11605"/>
        <dbReference type="ChEBI" id="CHEBI:15378"/>
        <dbReference type="ChEBI" id="CHEBI:30013"/>
        <dbReference type="ChEBI" id="CHEBI:30616"/>
        <dbReference type="ChEBI" id="CHEBI:61977"/>
        <dbReference type="ChEBI" id="CHEBI:456216"/>
        <dbReference type="EC" id="2.7.11.1"/>
    </reaction>
</comment>
<dbReference type="GO" id="GO:0004674">
    <property type="term" value="F:protein serine/threonine kinase activity"/>
    <property type="evidence" value="ECO:0007669"/>
    <property type="project" value="UniProtKB-EC"/>
</dbReference>
<evidence type="ECO:0000256" key="5">
    <source>
        <dbReference type="ARBA" id="ARBA00019973"/>
    </source>
</evidence>
<feature type="domain" description="Protein kinase" evidence="10">
    <location>
        <begin position="4"/>
        <end position="262"/>
    </location>
</feature>
<evidence type="ECO:0000256" key="6">
    <source>
        <dbReference type="ARBA" id="ARBA00030980"/>
    </source>
</evidence>
<keyword evidence="11" id="KW-0808">Transferase</keyword>
<accession>A0A2T3A1C8</accession>